<dbReference type="AlphaFoldDB" id="F0EPA4"/>
<organism evidence="1 2">
    <name type="scientific">Enterococcus casseliflavus ATCC 12755</name>
    <dbReference type="NCBI Taxonomy" id="888066"/>
    <lineage>
        <taxon>Bacteria</taxon>
        <taxon>Bacillati</taxon>
        <taxon>Bacillota</taxon>
        <taxon>Bacilli</taxon>
        <taxon>Lactobacillales</taxon>
        <taxon>Enterococcaceae</taxon>
        <taxon>Enterococcus</taxon>
    </lineage>
</organism>
<dbReference type="EMBL" id="AEWT01000031">
    <property type="protein sequence ID" value="EGC68129.1"/>
    <property type="molecule type" value="Genomic_DNA"/>
</dbReference>
<accession>F0EPA4</accession>
<dbReference type="Proteomes" id="UP000004835">
    <property type="component" value="Unassembled WGS sequence"/>
</dbReference>
<reference evidence="1 2" key="1">
    <citation type="submission" date="2011-01" db="EMBL/GenBank/DDBJ databases">
        <authorList>
            <person name="Muzny D."/>
            <person name="Qin X."/>
            <person name="Deng J."/>
            <person name="Jiang H."/>
            <person name="Liu Y."/>
            <person name="Qu J."/>
            <person name="Song X.-Z."/>
            <person name="Zhang L."/>
            <person name="Thornton R."/>
            <person name="Coyle M."/>
            <person name="Francisco L."/>
            <person name="Jackson L."/>
            <person name="Javaid M."/>
            <person name="Korchina V."/>
            <person name="Kovar C."/>
            <person name="Mata R."/>
            <person name="Mathew T."/>
            <person name="Ngo R."/>
            <person name="Nguyen L."/>
            <person name="Nguyen N."/>
            <person name="Okwuonu G."/>
            <person name="Ongeri F."/>
            <person name="Pham C."/>
            <person name="Simmons D."/>
            <person name="Wilczek-Boney K."/>
            <person name="Hale W."/>
            <person name="Jakkamsetti A."/>
            <person name="Pham P."/>
            <person name="Ruth R."/>
            <person name="San Lucas F."/>
            <person name="Warren J."/>
            <person name="Zhang J."/>
            <person name="Zhao Z."/>
            <person name="Zhou C."/>
            <person name="Zhu D."/>
            <person name="Lee S."/>
            <person name="Bess C."/>
            <person name="Blankenburg K."/>
            <person name="Forbes L."/>
            <person name="Fu Q."/>
            <person name="Gubbala S."/>
            <person name="Hirani K."/>
            <person name="Jayaseelan J.C."/>
            <person name="Lara F."/>
            <person name="Munidasa M."/>
            <person name="Palculict T."/>
            <person name="Patil S."/>
            <person name="Pu L.-L."/>
            <person name="Saada N."/>
            <person name="Tang L."/>
            <person name="Weissenberger G."/>
            <person name="Zhu Y."/>
            <person name="Hemphill L."/>
            <person name="Shang Y."/>
            <person name="Youmans B."/>
            <person name="Ayvaz T."/>
            <person name="Ross M."/>
            <person name="Santibanez J."/>
            <person name="Aqrawi P."/>
            <person name="Gross S."/>
            <person name="Joshi V."/>
            <person name="Fowler G."/>
            <person name="Nazareth L."/>
            <person name="Reid J."/>
            <person name="Worley K."/>
            <person name="Petrosino J."/>
            <person name="Highlander S."/>
            <person name="Gibbs R."/>
        </authorList>
    </citation>
    <scope>NUCLEOTIDE SEQUENCE [LARGE SCALE GENOMIC DNA]</scope>
    <source>
        <strain evidence="1 2">ATCC 12755</strain>
    </source>
</reference>
<protein>
    <recommendedName>
        <fullName evidence="3">Single-strand binding family protein</fullName>
    </recommendedName>
</protein>
<comment type="caution">
    <text evidence="1">The sequence shown here is derived from an EMBL/GenBank/DDBJ whole genome shotgun (WGS) entry which is preliminary data.</text>
</comment>
<name>F0EPA4_ENTCA</name>
<sequence>MFVVIMCNTMEAIVMKSMKGYVSKILVLKMSKTPLVRFSLDNENCLIAAHSLNFLADVDEGMQIVVAGEYNDRKQFVVKKYSVIGKTKIMIEFEAMKKDFSFR</sequence>
<evidence type="ECO:0008006" key="3">
    <source>
        <dbReference type="Google" id="ProtNLM"/>
    </source>
</evidence>
<proteinExistence type="predicted"/>
<dbReference type="HOGENOM" id="CLU_162544_0_0_9"/>
<evidence type="ECO:0000313" key="2">
    <source>
        <dbReference type="Proteomes" id="UP000004835"/>
    </source>
</evidence>
<gene>
    <name evidence="1" type="ORF">HMPREF9087_3246</name>
</gene>
<evidence type="ECO:0000313" key="1">
    <source>
        <dbReference type="EMBL" id="EGC68129.1"/>
    </source>
</evidence>